<protein>
    <submittedName>
        <fullName evidence="2">Uncharacterized protein</fullName>
    </submittedName>
</protein>
<name>A0A9Q3PRB6_9BASI</name>
<dbReference type="OrthoDB" id="3259198at2759"/>
<reference evidence="2" key="1">
    <citation type="submission" date="2021-03" db="EMBL/GenBank/DDBJ databases">
        <title>Draft genome sequence of rust myrtle Austropuccinia psidii MF-1, a brazilian biotype.</title>
        <authorList>
            <person name="Quecine M.C."/>
            <person name="Pachon D.M.R."/>
            <person name="Bonatelli M.L."/>
            <person name="Correr F.H."/>
            <person name="Franceschini L.M."/>
            <person name="Leite T.F."/>
            <person name="Margarido G.R.A."/>
            <person name="Almeida C.A."/>
            <person name="Ferrarezi J.A."/>
            <person name="Labate C.A."/>
        </authorList>
    </citation>
    <scope>NUCLEOTIDE SEQUENCE</scope>
    <source>
        <strain evidence="2">MF-1</strain>
    </source>
</reference>
<organism evidence="2 3">
    <name type="scientific">Austropuccinia psidii MF-1</name>
    <dbReference type="NCBI Taxonomy" id="1389203"/>
    <lineage>
        <taxon>Eukaryota</taxon>
        <taxon>Fungi</taxon>
        <taxon>Dikarya</taxon>
        <taxon>Basidiomycota</taxon>
        <taxon>Pucciniomycotina</taxon>
        <taxon>Pucciniomycetes</taxon>
        <taxon>Pucciniales</taxon>
        <taxon>Sphaerophragmiaceae</taxon>
        <taxon>Austropuccinia</taxon>
    </lineage>
</organism>
<dbReference type="EMBL" id="AVOT02087860">
    <property type="protein sequence ID" value="MBW0571278.1"/>
    <property type="molecule type" value="Genomic_DNA"/>
</dbReference>
<evidence type="ECO:0000256" key="1">
    <source>
        <dbReference type="SAM" id="MobiDB-lite"/>
    </source>
</evidence>
<comment type="caution">
    <text evidence="2">The sequence shown here is derived from an EMBL/GenBank/DDBJ whole genome shotgun (WGS) entry which is preliminary data.</text>
</comment>
<evidence type="ECO:0000313" key="3">
    <source>
        <dbReference type="Proteomes" id="UP000765509"/>
    </source>
</evidence>
<sequence>MEALTSMMAPGVLFPSQYTSDSSISSLGGSCHQLMRGVLPLCFSPLPPSLIRMDAQSDSSDDHYSTHNEYNLPHETASASQDTRPNQSVAQDCKRQHKRSDVVKIVIMGCHTSNMNKHCKICAGWFNAWESESPGSIDPNMGARLAAETQMILNWELVKGLVAVQVSFSIFESPQLQHALQCIAPSTHDSSNCITALL</sequence>
<dbReference type="AlphaFoldDB" id="A0A9Q3PRB6"/>
<keyword evidence="3" id="KW-1185">Reference proteome</keyword>
<dbReference type="Proteomes" id="UP000765509">
    <property type="component" value="Unassembled WGS sequence"/>
</dbReference>
<evidence type="ECO:0000313" key="2">
    <source>
        <dbReference type="EMBL" id="MBW0571278.1"/>
    </source>
</evidence>
<accession>A0A9Q3PRB6</accession>
<feature type="compositionally biased region" description="Polar residues" evidence="1">
    <location>
        <begin position="77"/>
        <end position="90"/>
    </location>
</feature>
<gene>
    <name evidence="2" type="ORF">O181_110993</name>
</gene>
<proteinExistence type="predicted"/>
<feature type="region of interest" description="Disordered" evidence="1">
    <location>
        <begin position="54"/>
        <end position="95"/>
    </location>
</feature>